<evidence type="ECO:0000256" key="7">
    <source>
        <dbReference type="ARBA" id="ARBA00023136"/>
    </source>
</evidence>
<organism evidence="13">
    <name type="scientific">Mesocestoides corti</name>
    <name type="common">Flatworm</name>
    <dbReference type="NCBI Taxonomy" id="53468"/>
    <lineage>
        <taxon>Eukaryota</taxon>
        <taxon>Metazoa</taxon>
        <taxon>Spiralia</taxon>
        <taxon>Lophotrochozoa</taxon>
        <taxon>Platyhelminthes</taxon>
        <taxon>Cestoda</taxon>
        <taxon>Eucestoda</taxon>
        <taxon>Cyclophyllidea</taxon>
        <taxon>Mesocestoididae</taxon>
        <taxon>Mesocestoides</taxon>
    </lineage>
</organism>
<evidence type="ECO:0000256" key="10">
    <source>
        <dbReference type="SAM" id="MobiDB-lite"/>
    </source>
</evidence>
<dbReference type="PRINTS" id="PR00205">
    <property type="entry name" value="CADHERIN"/>
</dbReference>
<dbReference type="SMART" id="SM00112">
    <property type="entry name" value="CA"/>
    <property type="match status" value="6"/>
</dbReference>
<dbReference type="InterPro" id="IPR015919">
    <property type="entry name" value="Cadherin-like_sf"/>
</dbReference>
<dbReference type="CDD" id="cd11304">
    <property type="entry name" value="Cadherin_repeat"/>
    <property type="match status" value="7"/>
</dbReference>
<evidence type="ECO:0000256" key="11">
    <source>
        <dbReference type="SAM" id="Phobius"/>
    </source>
</evidence>
<dbReference type="InterPro" id="IPR050174">
    <property type="entry name" value="Protocadherin/Cadherin-CA"/>
</dbReference>
<feature type="domain" description="Cadherin" evidence="12">
    <location>
        <begin position="648"/>
        <end position="763"/>
    </location>
</feature>
<dbReference type="GO" id="GO:0005509">
    <property type="term" value="F:calcium ion binding"/>
    <property type="evidence" value="ECO:0007669"/>
    <property type="project" value="UniProtKB-UniRule"/>
</dbReference>
<feature type="transmembrane region" description="Helical" evidence="11">
    <location>
        <begin position="962"/>
        <end position="987"/>
    </location>
</feature>
<evidence type="ECO:0000313" key="13">
    <source>
        <dbReference type="WBParaSite" id="MCU_003160-RB"/>
    </source>
</evidence>
<dbReference type="FunFam" id="2.60.40.60:FF:000092">
    <property type="entry name" value="Protocadherin 8"/>
    <property type="match status" value="2"/>
</dbReference>
<evidence type="ECO:0000256" key="2">
    <source>
        <dbReference type="ARBA" id="ARBA00022692"/>
    </source>
</evidence>
<evidence type="ECO:0000256" key="9">
    <source>
        <dbReference type="PROSITE-ProRule" id="PRU00043"/>
    </source>
</evidence>
<evidence type="ECO:0000259" key="12">
    <source>
        <dbReference type="PROSITE" id="PS50268"/>
    </source>
</evidence>
<comment type="subcellular location">
    <subcellularLocation>
        <location evidence="1">Membrane</location>
        <topology evidence="1">Single-pass membrane protein</topology>
    </subcellularLocation>
</comment>
<dbReference type="InterPro" id="IPR020894">
    <property type="entry name" value="Cadherin_CS"/>
</dbReference>
<evidence type="ECO:0000256" key="1">
    <source>
        <dbReference type="ARBA" id="ARBA00004167"/>
    </source>
</evidence>
<dbReference type="InterPro" id="IPR002126">
    <property type="entry name" value="Cadherin-like_dom"/>
</dbReference>
<dbReference type="FunFam" id="2.60.40.60:FF:000033">
    <property type="entry name" value="FAT atypical cadherin 1"/>
    <property type="match status" value="1"/>
</dbReference>
<sequence length="1328" mass="145586">MCIIYKLFDGTISGQKMQTRVQTFIYFLPIVSMLSMSSGEQLQFQLQYTMRENEPIGHRLGYLDDDLRRQQAMNFSRLCGGGAGCKDLRFRLREPSSRFGLDEATAMLTTKSIIDFEEQCIGQCRSTLDAFLTVTVNVWQEKKLIAFIHVRIQVVDVDDNNVEFPADISRPFVLRLKEVIYRKGKAVELPRAVDKDVTPKYSAISYRLEFSSGQWESMKMVELSVTNDSRPLLVLKEDLDYEEVKEYGFTLVAWNPESQSDGPKAMAREAQLPVVIHVLNINDMEPVFLQSLYTVEVPEDMELGTVIMELKAIDRDADAVLTYSINSAPGVNLSTPFEVEPDGKVRLRKACDFEKTTDYNLPIRASDGEFTASTRLHIRILDVNDEAPIFIVNPTHIAVEENQLPNILVGQVVVRDADTFAVNGNLECTEPSEEQDQQPLRFVRRSTSTGVSDSAVVPELHFDLYTKHTLDREDGPPVRLSRLVCWDRVVGSSDLIYAGEVGHGAVSSKVTRLTSTLTVSVHVLDRNDNAPIFTQPTFTAELEENSDIRKEILQLTSKDYDTDENAVTRYRLTDENEDASLFYLNEETGRLYAMARFDRETRDVYHLQVVAFDSSSSPLEIPGAGQGAVSTALVTVRIVDVNDHAPIIQETGELILPENKEAGFLVGHVTATDLDAGANGEVVFELVPEDPRVVFSSPQLTQVMGFRMTSNGSIFSTKEFDREAQSRYCFQVRAKDKSPDASLSSTARVCVNVLDVNDNPPVIHSIEGPNARYERDSPVPNPSFPGPDSFETLYSLAIYDLPSIRISLNEAPGYCALLIQATDLDEGENAELRYSINLAANCTPPNPPAPGYGQNADGNYQEKAESEWLEQPRQFRQHTFRMDERTGKLLLVRRLSHKELGAYCLELVVEDQGHPRLKSTQLIELTVEDTPSRGSWLGSASGGKDSQNHGPYASSRLEAKNILIVIVLSTVSAFLAAVLISAILCMLRPFHKSRGRRGNMGRAVAVNGGGGVKLPPFAMEPQTSPALLMDSRGGALSCSDSATLDGCSAVCDGTWIVGPTGNLISTYDGSELKSGTFRLQTDGMTPIWSPVRMTSSDCTFETESLIPVSFASETSTNAVVSGGTLQRGQQHFLLRQSPAGYQVPRGSAVEMVAIPCGQEEQRSDSGRGASDEEAMFPTPFQPILCGIPAAVSGKVSGSTTLAADHTGLVGTLPILDSNGIPTTSTSGSGIYLCASSLAGHTTTASGISGLEAESQRSVSTFVTAVGKDTTSLPRGQVPPSLVGNINKTFSLPREGLCMTKSLLEDHSADESASRLCQEIDHLFFDNMI</sequence>
<dbReference type="Gene3D" id="2.60.40.60">
    <property type="entry name" value="Cadherins"/>
    <property type="match status" value="7"/>
</dbReference>
<feature type="domain" description="Cadherin" evidence="12">
    <location>
        <begin position="534"/>
        <end position="648"/>
    </location>
</feature>
<dbReference type="PROSITE" id="PS00232">
    <property type="entry name" value="CADHERIN_1"/>
    <property type="match status" value="2"/>
</dbReference>
<feature type="domain" description="Cadherin" evidence="12">
    <location>
        <begin position="289"/>
        <end position="390"/>
    </location>
</feature>
<dbReference type="Pfam" id="PF00028">
    <property type="entry name" value="Cadherin"/>
    <property type="match status" value="3"/>
</dbReference>
<dbReference type="SUPFAM" id="SSF49313">
    <property type="entry name" value="Cadherin-like"/>
    <property type="match status" value="6"/>
</dbReference>
<accession>A0A5K3EUK1</accession>
<reference evidence="13" key="1">
    <citation type="submission" date="2019-11" db="UniProtKB">
        <authorList>
            <consortium name="WormBaseParasite"/>
        </authorList>
    </citation>
    <scope>IDENTIFICATION</scope>
</reference>
<evidence type="ECO:0000256" key="4">
    <source>
        <dbReference type="ARBA" id="ARBA00022737"/>
    </source>
</evidence>
<evidence type="ECO:0000256" key="6">
    <source>
        <dbReference type="ARBA" id="ARBA00022989"/>
    </source>
</evidence>
<keyword evidence="7 11" id="KW-0472">Membrane</keyword>
<dbReference type="WBParaSite" id="MCU_003160-RB">
    <property type="protein sequence ID" value="MCU_003160-RB"/>
    <property type="gene ID" value="MCU_003160"/>
</dbReference>
<keyword evidence="8" id="KW-0325">Glycoprotein</keyword>
<keyword evidence="2 11" id="KW-0812">Transmembrane</keyword>
<dbReference type="PANTHER" id="PTHR24028">
    <property type="entry name" value="CADHERIN-87A"/>
    <property type="match status" value="1"/>
</dbReference>
<dbReference type="PROSITE" id="PS50268">
    <property type="entry name" value="CADHERIN_2"/>
    <property type="match status" value="7"/>
</dbReference>
<proteinExistence type="predicted"/>
<dbReference type="PANTHER" id="PTHR24028:SF146">
    <property type="entry name" value="CADHERIN 96CB, ISOFORM D-RELATED"/>
    <property type="match status" value="1"/>
</dbReference>
<evidence type="ECO:0000256" key="5">
    <source>
        <dbReference type="ARBA" id="ARBA00022837"/>
    </source>
</evidence>
<keyword evidence="6 11" id="KW-1133">Transmembrane helix</keyword>
<dbReference type="GO" id="GO:0005886">
    <property type="term" value="C:plasma membrane"/>
    <property type="evidence" value="ECO:0007669"/>
    <property type="project" value="InterPro"/>
</dbReference>
<feature type="domain" description="Cadherin" evidence="12">
    <location>
        <begin position="42"/>
        <end position="173"/>
    </location>
</feature>
<feature type="region of interest" description="Disordered" evidence="10">
    <location>
        <begin position="931"/>
        <end position="952"/>
    </location>
</feature>
<feature type="domain" description="Cadherin" evidence="12">
    <location>
        <begin position="391"/>
        <end position="533"/>
    </location>
</feature>
<feature type="domain" description="Cadherin" evidence="12">
    <location>
        <begin position="192"/>
        <end position="288"/>
    </location>
</feature>
<evidence type="ECO:0000256" key="8">
    <source>
        <dbReference type="ARBA" id="ARBA00023180"/>
    </source>
</evidence>
<name>A0A5K3EUK1_MESCO</name>
<protein>
    <submittedName>
        <fullName evidence="13">Cadherin</fullName>
    </submittedName>
</protein>
<evidence type="ECO:0000256" key="3">
    <source>
        <dbReference type="ARBA" id="ARBA00022729"/>
    </source>
</evidence>
<dbReference type="GO" id="GO:0007156">
    <property type="term" value="P:homophilic cell adhesion via plasma membrane adhesion molecules"/>
    <property type="evidence" value="ECO:0007669"/>
    <property type="project" value="InterPro"/>
</dbReference>
<feature type="domain" description="Cadherin" evidence="12">
    <location>
        <begin position="798"/>
        <end position="953"/>
    </location>
</feature>
<keyword evidence="5 9" id="KW-0106">Calcium</keyword>
<keyword evidence="3" id="KW-0732">Signal</keyword>
<keyword evidence="4" id="KW-0677">Repeat</keyword>